<evidence type="ECO:0008006" key="4">
    <source>
        <dbReference type="Google" id="ProtNLM"/>
    </source>
</evidence>
<sequence length="98" mass="11252">MTWEPCRAHWRHPIPDRNGRQGHPAIGEENVESSESQVHPAQFRERLDQYQRLGNAPLRLVYVPTHRDCPEVLQAVLDEMLAAGECSADEIRLLLIDD</sequence>
<comment type="caution">
    <text evidence="2">The sequence shown here is derived from an EMBL/GenBank/DDBJ whole genome shotgun (WGS) entry which is preliminary data.</text>
</comment>
<dbReference type="Proteomes" id="UP001501231">
    <property type="component" value="Unassembled WGS sequence"/>
</dbReference>
<feature type="region of interest" description="Disordered" evidence="1">
    <location>
        <begin position="13"/>
        <end position="40"/>
    </location>
</feature>
<keyword evidence="3" id="KW-1185">Reference proteome</keyword>
<evidence type="ECO:0000313" key="2">
    <source>
        <dbReference type="EMBL" id="GAA2455858.1"/>
    </source>
</evidence>
<proteinExistence type="predicted"/>
<organism evidence="2 3">
    <name type="scientific">Actinomadura vinacea</name>
    <dbReference type="NCBI Taxonomy" id="115336"/>
    <lineage>
        <taxon>Bacteria</taxon>
        <taxon>Bacillati</taxon>
        <taxon>Actinomycetota</taxon>
        <taxon>Actinomycetes</taxon>
        <taxon>Streptosporangiales</taxon>
        <taxon>Thermomonosporaceae</taxon>
        <taxon>Actinomadura</taxon>
    </lineage>
</organism>
<evidence type="ECO:0000256" key="1">
    <source>
        <dbReference type="SAM" id="MobiDB-lite"/>
    </source>
</evidence>
<dbReference type="EMBL" id="BAAARW010000044">
    <property type="protein sequence ID" value="GAA2455858.1"/>
    <property type="molecule type" value="Genomic_DNA"/>
</dbReference>
<reference evidence="2 3" key="1">
    <citation type="journal article" date="2019" name="Int. J. Syst. Evol. Microbiol.">
        <title>The Global Catalogue of Microorganisms (GCM) 10K type strain sequencing project: providing services to taxonomists for standard genome sequencing and annotation.</title>
        <authorList>
            <consortium name="The Broad Institute Genomics Platform"/>
            <consortium name="The Broad Institute Genome Sequencing Center for Infectious Disease"/>
            <person name="Wu L."/>
            <person name="Ma J."/>
        </authorList>
    </citation>
    <scope>NUCLEOTIDE SEQUENCE [LARGE SCALE GENOMIC DNA]</scope>
    <source>
        <strain evidence="2 3">JCM 3325</strain>
    </source>
</reference>
<protein>
    <recommendedName>
        <fullName evidence="4">Glycosyltransferase</fullName>
    </recommendedName>
</protein>
<accession>A0ABN3KCR5</accession>
<name>A0ABN3KCR5_9ACTN</name>
<gene>
    <name evidence="2" type="ORF">GCM10010191_88910</name>
</gene>
<evidence type="ECO:0000313" key="3">
    <source>
        <dbReference type="Proteomes" id="UP001501231"/>
    </source>
</evidence>